<comment type="caution">
    <text evidence="20">The sequence shown here is derived from an EMBL/GenBank/DDBJ whole genome shotgun (WGS) entry which is preliminary data.</text>
</comment>
<dbReference type="Gene3D" id="3.30.1490.50">
    <property type="match status" value="1"/>
</dbReference>
<proteinExistence type="inferred from homology"/>
<dbReference type="AlphaFoldDB" id="A0A820Q083"/>
<evidence type="ECO:0000313" key="16">
    <source>
        <dbReference type="EMBL" id="CAF3373397.1"/>
    </source>
</evidence>
<dbReference type="InterPro" id="IPR014709">
    <property type="entry name" value="Glutathione_synthase_C_euk"/>
</dbReference>
<protein>
    <recommendedName>
        <fullName evidence="4 12">Glutathione synthetase</fullName>
        <shortName evidence="12">GSH-S</shortName>
        <ecNumber evidence="3 12">6.3.2.3</ecNumber>
    </recommendedName>
</protein>
<evidence type="ECO:0000256" key="8">
    <source>
        <dbReference type="ARBA" id="ARBA00022741"/>
    </source>
</evidence>
<feature type="binding site" evidence="14">
    <location>
        <position position="381"/>
    </location>
    <ligand>
        <name>Mg(2+)</name>
        <dbReference type="ChEBI" id="CHEBI:18420"/>
    </ligand>
</feature>
<comment type="cofactor">
    <cofactor evidence="12 14">
        <name>Mg(2+)</name>
        <dbReference type="ChEBI" id="CHEBI:18420"/>
    </cofactor>
    <text evidence="12 14">Binds 1 Mg(2+) ion per subunit.</text>
</comment>
<reference evidence="20" key="1">
    <citation type="submission" date="2021-02" db="EMBL/GenBank/DDBJ databases">
        <authorList>
            <person name="Nowell W R."/>
        </authorList>
    </citation>
    <scope>NUCLEOTIDE SEQUENCE</scope>
</reference>
<accession>A0A820Q083</accession>
<dbReference type="Proteomes" id="UP000663848">
    <property type="component" value="Unassembled WGS sequence"/>
</dbReference>
<dbReference type="SUPFAM" id="SSF52440">
    <property type="entry name" value="PreATP-grasp domain"/>
    <property type="match status" value="1"/>
</dbReference>
<feature type="domain" description="Glutathione synthase substrate-binding" evidence="15">
    <location>
        <begin position="213"/>
        <end position="316"/>
    </location>
</feature>
<feature type="binding site" evidence="13">
    <location>
        <begin position="377"/>
        <end position="386"/>
    </location>
    <ligand>
        <name>ATP</name>
        <dbReference type="ChEBI" id="CHEBI:30616"/>
    </ligand>
</feature>
<dbReference type="Pfam" id="PF03199">
    <property type="entry name" value="GSH_synthase"/>
    <property type="match status" value="1"/>
</dbReference>
<evidence type="ECO:0000256" key="6">
    <source>
        <dbReference type="ARBA" id="ARBA00022684"/>
    </source>
</evidence>
<evidence type="ECO:0000256" key="4">
    <source>
        <dbReference type="ARBA" id="ARBA00020821"/>
    </source>
</evidence>
<feature type="binding site" evidence="13">
    <location>
        <position position="388"/>
    </location>
    <ligand>
        <name>ATP</name>
        <dbReference type="ChEBI" id="CHEBI:30616"/>
    </ligand>
</feature>
<dbReference type="GO" id="GO:0004363">
    <property type="term" value="F:glutathione synthase activity"/>
    <property type="evidence" value="ECO:0007669"/>
    <property type="project" value="UniProtKB-UniRule"/>
</dbReference>
<evidence type="ECO:0000313" key="20">
    <source>
        <dbReference type="EMBL" id="CAF4416367.1"/>
    </source>
</evidence>
<dbReference type="InterPro" id="IPR005615">
    <property type="entry name" value="Glutathione_synthase"/>
</dbReference>
<dbReference type="Gene3D" id="3.30.470.20">
    <property type="entry name" value="ATP-grasp fold, B domain"/>
    <property type="match status" value="1"/>
</dbReference>
<dbReference type="PANTHER" id="PTHR11130">
    <property type="entry name" value="GLUTATHIONE SYNTHETASE"/>
    <property type="match status" value="1"/>
</dbReference>
<evidence type="ECO:0000313" key="17">
    <source>
        <dbReference type="EMBL" id="CAF3378899.1"/>
    </source>
</evidence>
<evidence type="ECO:0000256" key="10">
    <source>
        <dbReference type="ARBA" id="ARBA00022842"/>
    </source>
</evidence>
<keyword evidence="23" id="KW-1185">Reference proteome</keyword>
<dbReference type="OrthoDB" id="2020073at2759"/>
<comment type="catalytic activity">
    <reaction evidence="11">
        <text>gamma-L-glutamyl-L-cysteine + glycine + ATP = glutathione + ADP + phosphate + H(+)</text>
        <dbReference type="Rhea" id="RHEA:13557"/>
        <dbReference type="ChEBI" id="CHEBI:15378"/>
        <dbReference type="ChEBI" id="CHEBI:30616"/>
        <dbReference type="ChEBI" id="CHEBI:43474"/>
        <dbReference type="ChEBI" id="CHEBI:57305"/>
        <dbReference type="ChEBI" id="CHEBI:57925"/>
        <dbReference type="ChEBI" id="CHEBI:58173"/>
        <dbReference type="ChEBI" id="CHEBI:456216"/>
        <dbReference type="EC" id="6.3.2.3"/>
    </reaction>
    <physiologicalReaction direction="left-to-right" evidence="11">
        <dbReference type="Rhea" id="RHEA:13558"/>
    </physiologicalReaction>
</comment>
<dbReference type="GO" id="GO:0000287">
    <property type="term" value="F:magnesium ion binding"/>
    <property type="evidence" value="ECO:0007669"/>
    <property type="project" value="UniProtKB-UniRule"/>
</dbReference>
<dbReference type="InterPro" id="IPR014049">
    <property type="entry name" value="Glutathione_synthase_N_euk"/>
</dbReference>
<evidence type="ECO:0000313" key="19">
    <source>
        <dbReference type="EMBL" id="CAF4270334.1"/>
    </source>
</evidence>
<dbReference type="EMBL" id="CAJNXB010004514">
    <property type="protein sequence ID" value="CAF3378899.1"/>
    <property type="molecule type" value="Genomic_DNA"/>
</dbReference>
<dbReference type="GO" id="GO:0005829">
    <property type="term" value="C:cytosol"/>
    <property type="evidence" value="ECO:0007669"/>
    <property type="project" value="TreeGrafter"/>
</dbReference>
<evidence type="ECO:0000256" key="2">
    <source>
        <dbReference type="ARBA" id="ARBA00010385"/>
    </source>
</evidence>
<dbReference type="PANTHER" id="PTHR11130:SF0">
    <property type="entry name" value="GLUTATHIONE SYNTHETASE"/>
    <property type="match status" value="1"/>
</dbReference>
<evidence type="ECO:0000256" key="1">
    <source>
        <dbReference type="ARBA" id="ARBA00004965"/>
    </source>
</evidence>
<dbReference type="EMBL" id="CAJNYD010001872">
    <property type="protein sequence ID" value="CAF3373397.1"/>
    <property type="molecule type" value="Genomic_DNA"/>
</dbReference>
<dbReference type="PIRSF" id="PIRSF001558">
    <property type="entry name" value="GSHase"/>
    <property type="match status" value="1"/>
</dbReference>
<keyword evidence="8 12" id="KW-0547">Nucleotide-binding</keyword>
<sequence length="502" mass="58167">MSTNDADNERMQLRWPIDDVVAFAKRHAITHGLLCLDPNNLDLATIVPFSLFPSPYSYSHLKFIWSIQTAYNRLYNRISLDDETLEKALKPVIPIDDFIERLWKIHRTSTRRQPIQLDIYRNDYMLDTKINTMRQVEFNTISSAFAGLTAIVADLHKAILRYAIDNCYVRELTMDNQQEKSSSIDLILPNDALKKSAEAMIKAFELYNNVNAAILFIIVPNERNICDQNALIDAVQKLKSTIRIHLKTFEQLTDELLLDEKNFNIYLKSSHDEIAIVYYRAGYIPEHYINEKCWYVREQIEQSRAIKCPTVRSQLAGCKIVQEYLTHENIIEKYINDENLSKNIRSTFARMFTFDDLEARQKNINLLRENPHDFVLKPNREGGGNNKYDDEILNLIEKQENHLNYYIAMEKILPPKCTTCLIKPNGKHLLHVECINEIGIYGTMVTNVDTNEEYINEVAGYLVRTKTTDTNEGGVATGYSVLDCLDVSENNNELSRIFSEKR</sequence>
<dbReference type="Gene3D" id="3.30.1490.80">
    <property type="match status" value="1"/>
</dbReference>
<evidence type="ECO:0000256" key="3">
    <source>
        <dbReference type="ARBA" id="ARBA00012214"/>
    </source>
</evidence>
<evidence type="ECO:0000256" key="14">
    <source>
        <dbReference type="PIRSR" id="PIRSR001558-2"/>
    </source>
</evidence>
<dbReference type="InterPro" id="IPR014042">
    <property type="entry name" value="Glutathione_synthase_a-hlx"/>
</dbReference>
<comment type="pathway">
    <text evidence="1 12">Sulfur metabolism; glutathione biosynthesis; glutathione from L-cysteine and L-glutamate: step 2/2.</text>
</comment>
<evidence type="ECO:0000313" key="21">
    <source>
        <dbReference type="EMBL" id="CAF4553773.1"/>
    </source>
</evidence>
<dbReference type="InterPro" id="IPR004887">
    <property type="entry name" value="GSH_synth_subst-bd"/>
</dbReference>
<dbReference type="EMBL" id="CAJNYT010005914">
    <property type="protein sequence ID" value="CAF3785341.1"/>
    <property type="molecule type" value="Genomic_DNA"/>
</dbReference>
<dbReference type="EC" id="6.3.2.3" evidence="3 12"/>
<keyword evidence="6 12" id="KW-0317">Glutathione biosynthesis</keyword>
<evidence type="ECO:0000259" key="15">
    <source>
        <dbReference type="Pfam" id="PF03199"/>
    </source>
</evidence>
<dbReference type="GO" id="GO:0043295">
    <property type="term" value="F:glutathione binding"/>
    <property type="evidence" value="ECO:0007669"/>
    <property type="project" value="UniProtKB-UniRule"/>
</dbReference>
<feature type="binding site" evidence="13">
    <location>
        <position position="319"/>
    </location>
    <ligand>
        <name>ATP</name>
        <dbReference type="ChEBI" id="CHEBI:30616"/>
    </ligand>
</feature>
<dbReference type="Pfam" id="PF03917">
    <property type="entry name" value="GSH_synth_ATP"/>
    <property type="match status" value="1"/>
</dbReference>
<dbReference type="InterPro" id="IPR016185">
    <property type="entry name" value="PreATP-grasp_dom_sf"/>
</dbReference>
<keyword evidence="10 12" id="KW-0460">Magnesium</keyword>
<feature type="binding site" evidence="13">
    <location>
        <position position="472"/>
    </location>
    <ligand>
        <name>ATP</name>
        <dbReference type="ChEBI" id="CHEBI:30616"/>
    </ligand>
</feature>
<evidence type="ECO:0000256" key="13">
    <source>
        <dbReference type="PIRSR" id="PIRSR001558-1"/>
    </source>
</evidence>
<feature type="binding site" evidence="13">
    <location>
        <position position="228"/>
    </location>
    <ligand>
        <name>substrate</name>
    </ligand>
</feature>
<dbReference type="GO" id="GO:0005524">
    <property type="term" value="F:ATP binding"/>
    <property type="evidence" value="ECO:0007669"/>
    <property type="project" value="UniProtKB-UniRule"/>
</dbReference>
<dbReference type="Proteomes" id="UP000663851">
    <property type="component" value="Unassembled WGS sequence"/>
</dbReference>
<feature type="binding site" evidence="13">
    <location>
        <position position="466"/>
    </location>
    <ligand>
        <name>ATP</name>
        <dbReference type="ChEBI" id="CHEBI:30616"/>
    </ligand>
</feature>
<dbReference type="EMBL" id="CAJOBP010001275">
    <property type="protein sequence ID" value="CAF4270334.1"/>
    <property type="molecule type" value="Genomic_DNA"/>
</dbReference>
<dbReference type="Gene3D" id="1.10.1080.10">
    <property type="entry name" value="Glutathione Synthetase, Chain A, domain 3"/>
    <property type="match status" value="1"/>
</dbReference>
<evidence type="ECO:0000256" key="12">
    <source>
        <dbReference type="PIRNR" id="PIRNR001558"/>
    </source>
</evidence>
<dbReference type="Proteomes" id="UP000663872">
    <property type="component" value="Unassembled WGS sequence"/>
</dbReference>
<name>A0A820Q083_9BILA</name>
<evidence type="ECO:0000313" key="22">
    <source>
        <dbReference type="Proteomes" id="UP000663851"/>
    </source>
</evidence>
<dbReference type="Gene3D" id="3.40.50.1760">
    <property type="entry name" value="Glutathione synthase, substrate-binding domain superfamily, eukaryotic"/>
    <property type="match status" value="1"/>
</dbReference>
<comment type="similarity">
    <text evidence="2 12">Belongs to the eukaryotic GSH synthase family.</text>
</comment>
<dbReference type="Proteomes" id="UP000663825">
    <property type="component" value="Unassembled WGS sequence"/>
</dbReference>
<dbReference type="Proteomes" id="UP000663833">
    <property type="component" value="Unassembled WGS sequence"/>
</dbReference>
<gene>
    <name evidence="18" type="ORF">GRG538_LOCUS33252</name>
    <name evidence="20" type="ORF">HFQ381_LOCUS21225</name>
    <name evidence="16" type="ORF">LUA448_LOCUS15071</name>
    <name evidence="21" type="ORF">QYT958_LOCUS8497</name>
    <name evidence="17" type="ORF">TIS948_LOCUS25759</name>
    <name evidence="19" type="ORF">UJA718_LOCUS10735</name>
</gene>
<keyword evidence="7 12" id="KW-0479">Metal-binding</keyword>
<evidence type="ECO:0000256" key="5">
    <source>
        <dbReference type="ARBA" id="ARBA00022598"/>
    </source>
</evidence>
<feature type="binding site" evidence="13">
    <location>
        <position position="464"/>
    </location>
    <ligand>
        <name>substrate</name>
    </ligand>
</feature>
<evidence type="ECO:0000256" key="9">
    <source>
        <dbReference type="ARBA" id="ARBA00022840"/>
    </source>
</evidence>
<organism evidence="20 22">
    <name type="scientific">Rotaria socialis</name>
    <dbReference type="NCBI Taxonomy" id="392032"/>
    <lineage>
        <taxon>Eukaryota</taxon>
        <taxon>Metazoa</taxon>
        <taxon>Spiralia</taxon>
        <taxon>Gnathifera</taxon>
        <taxon>Rotifera</taxon>
        <taxon>Eurotatoria</taxon>
        <taxon>Bdelloidea</taxon>
        <taxon>Philodinida</taxon>
        <taxon>Philodinidae</taxon>
        <taxon>Rotaria</taxon>
    </lineage>
</organism>
<keyword evidence="5 12" id="KW-0436">Ligase</keyword>
<evidence type="ECO:0000313" key="18">
    <source>
        <dbReference type="EMBL" id="CAF3785341.1"/>
    </source>
</evidence>
<evidence type="ECO:0000256" key="11">
    <source>
        <dbReference type="ARBA" id="ARBA00048871"/>
    </source>
</evidence>
<dbReference type="EMBL" id="CAJOBO010001884">
    <property type="protein sequence ID" value="CAF4416367.1"/>
    <property type="molecule type" value="Genomic_DNA"/>
</dbReference>
<dbReference type="NCBIfam" id="TIGR01986">
    <property type="entry name" value="glut_syn_euk"/>
    <property type="match status" value="1"/>
</dbReference>
<evidence type="ECO:0000313" key="23">
    <source>
        <dbReference type="Proteomes" id="UP000663873"/>
    </source>
</evidence>
<dbReference type="EMBL" id="CAJOBR010000853">
    <property type="protein sequence ID" value="CAF4553773.1"/>
    <property type="molecule type" value="Genomic_DNA"/>
</dbReference>
<evidence type="ECO:0000256" key="7">
    <source>
        <dbReference type="ARBA" id="ARBA00022723"/>
    </source>
</evidence>
<feature type="binding site" evidence="13">
    <location>
        <position position="437"/>
    </location>
    <ligand>
        <name>ATP</name>
        <dbReference type="ChEBI" id="CHEBI:30616"/>
    </ligand>
</feature>
<dbReference type="UniPathway" id="UPA00142">
    <property type="reaction ID" value="UER00210"/>
</dbReference>
<dbReference type="Proteomes" id="UP000663873">
    <property type="component" value="Unassembled WGS sequence"/>
</dbReference>
<dbReference type="InterPro" id="IPR037013">
    <property type="entry name" value="GSH-S_sub-bd_sf"/>
</dbReference>
<feature type="binding site" evidence="13">
    <location>
        <begin position="409"/>
        <end position="412"/>
    </location>
    <ligand>
        <name>ATP</name>
        <dbReference type="ChEBI" id="CHEBI:30616"/>
    </ligand>
</feature>
<dbReference type="SUPFAM" id="SSF56059">
    <property type="entry name" value="Glutathione synthetase ATP-binding domain-like"/>
    <property type="match status" value="1"/>
</dbReference>
<keyword evidence="9 12" id="KW-0067">ATP-binding</keyword>